<evidence type="ECO:0000313" key="1">
    <source>
        <dbReference type="EMBL" id="SBS31431.1"/>
    </source>
</evidence>
<proteinExistence type="predicted"/>
<dbReference type="AlphaFoldDB" id="A0A1A8TGP2"/>
<accession>A0A1A8TGP2</accession>
<reference evidence="1 2" key="1">
    <citation type="submission" date="2016-06" db="EMBL/GenBank/DDBJ databases">
        <authorList>
            <person name="Kjaerup R.B."/>
            <person name="Dalgaard T.S."/>
            <person name="Juul-Madsen H.R."/>
        </authorList>
    </citation>
    <scope>NUCLEOTIDE SEQUENCE [LARGE SCALE GENOMIC DNA]</scope>
    <source>
        <strain evidence="1 2">CECT 8886</strain>
    </source>
</reference>
<gene>
    <name evidence="1" type="ORF">MSP8886_02116</name>
</gene>
<evidence type="ECO:0000313" key="2">
    <source>
        <dbReference type="Proteomes" id="UP000092544"/>
    </source>
</evidence>
<dbReference type="RefSeq" id="WP_067016166.1">
    <property type="nucleotide sequence ID" value="NZ_FLOB01000004.1"/>
</dbReference>
<organism evidence="1 2">
    <name type="scientific">Marinomonas spartinae</name>
    <dbReference type="NCBI Taxonomy" id="1792290"/>
    <lineage>
        <taxon>Bacteria</taxon>
        <taxon>Pseudomonadati</taxon>
        <taxon>Pseudomonadota</taxon>
        <taxon>Gammaproteobacteria</taxon>
        <taxon>Oceanospirillales</taxon>
        <taxon>Oceanospirillaceae</taxon>
        <taxon>Marinomonas</taxon>
    </lineage>
</organism>
<name>A0A1A8TGP2_9GAMM</name>
<dbReference type="Proteomes" id="UP000092544">
    <property type="component" value="Unassembled WGS sequence"/>
</dbReference>
<sequence length="66" mass="7501">MVFLSMAGELHLIEIIGKKKFVTAPKQERKKRAVTRFTPKSLAINIPLVMDIIIWSFEAANEQSSK</sequence>
<dbReference type="EMBL" id="FLOB01000004">
    <property type="protein sequence ID" value="SBS31431.1"/>
    <property type="molecule type" value="Genomic_DNA"/>
</dbReference>
<keyword evidence="2" id="KW-1185">Reference proteome</keyword>
<protein>
    <submittedName>
        <fullName evidence="1">Uncharacterized protein</fullName>
    </submittedName>
</protein>